<dbReference type="PANTHER" id="PTHR43806:SF11">
    <property type="entry name" value="CEREVISIN-RELATED"/>
    <property type="match status" value="1"/>
</dbReference>
<feature type="domain" description="Peptidase S8/S53" evidence="6">
    <location>
        <begin position="420"/>
        <end position="545"/>
    </location>
</feature>
<dbReference type="NCBIfam" id="NF040808">
    <property type="entry name" value="CspC_non_triad"/>
    <property type="match status" value="1"/>
</dbReference>
<feature type="domain" description="Peptidase S8/S53" evidence="6">
    <location>
        <begin position="99"/>
        <end position="291"/>
    </location>
</feature>
<dbReference type="EMBL" id="LN555523">
    <property type="protein sequence ID" value="CED93324.1"/>
    <property type="molecule type" value="Genomic_DNA"/>
</dbReference>
<dbReference type="GO" id="GO:0004252">
    <property type="term" value="F:serine-type endopeptidase activity"/>
    <property type="evidence" value="ECO:0007669"/>
    <property type="project" value="InterPro"/>
</dbReference>
<evidence type="ECO:0000256" key="4">
    <source>
        <dbReference type="ARBA" id="ARBA00022825"/>
    </source>
</evidence>
<evidence type="ECO:0000259" key="6">
    <source>
        <dbReference type="Pfam" id="PF00082"/>
    </source>
</evidence>
<gene>
    <name evidence="7" type="ORF">CRIB_570</name>
</gene>
<dbReference type="Gene3D" id="2.60.120.1290">
    <property type="match status" value="1"/>
</dbReference>
<dbReference type="CDD" id="cd07478">
    <property type="entry name" value="Peptidases_S8_CspA-like"/>
    <property type="match status" value="1"/>
</dbReference>
<dbReference type="AlphaFoldDB" id="A0A1V1I1P5"/>
<evidence type="ECO:0000256" key="1">
    <source>
        <dbReference type="ARBA" id="ARBA00011073"/>
    </source>
</evidence>
<proteinExistence type="inferred from homology"/>
<dbReference type="InterPro" id="IPR034045">
    <property type="entry name" value="Pep_S8_CspA-like"/>
</dbReference>
<dbReference type="Gene3D" id="3.40.50.200">
    <property type="entry name" value="Peptidase S8/S53 domain"/>
    <property type="match status" value="1"/>
</dbReference>
<evidence type="ECO:0000313" key="7">
    <source>
        <dbReference type="EMBL" id="CED93324.1"/>
    </source>
</evidence>
<evidence type="ECO:0000313" key="8">
    <source>
        <dbReference type="Proteomes" id="UP000245622"/>
    </source>
</evidence>
<keyword evidence="4" id="KW-0720">Serine protease</keyword>
<dbReference type="Pfam" id="PF00082">
    <property type="entry name" value="Peptidase_S8"/>
    <property type="match status" value="2"/>
</dbReference>
<reference evidence="7 8" key="1">
    <citation type="submission" date="2014-04" db="EMBL/GenBank/DDBJ databases">
        <authorList>
            <person name="Hornung B.V."/>
        </authorList>
    </citation>
    <scope>NUCLEOTIDE SEQUENCE [LARGE SCALE GENOMIC DNA]</scope>
    <source>
        <strain evidence="7 8">CRIB</strain>
    </source>
</reference>
<dbReference type="SUPFAM" id="SSF52743">
    <property type="entry name" value="Subtilisin-like"/>
    <property type="match status" value="1"/>
</dbReference>
<dbReference type="GeneID" id="82204756"/>
<dbReference type="GO" id="GO:0006508">
    <property type="term" value="P:proteolysis"/>
    <property type="evidence" value="ECO:0007669"/>
    <property type="project" value="UniProtKB-KW"/>
</dbReference>
<keyword evidence="3" id="KW-0378">Hydrolase</keyword>
<dbReference type="RefSeq" id="WP_180703056.1">
    <property type="nucleotide sequence ID" value="NZ_LN555523.1"/>
</dbReference>
<name>A0A1V1I1P5_9FIRM</name>
<dbReference type="KEGG" id="ril:CRIB_570"/>
<dbReference type="Proteomes" id="UP000245622">
    <property type="component" value="Chromosome 1"/>
</dbReference>
<sequence length="561" mass="62065">MEKSYIVIYNTSVNRLEEDLKNNNITRYIILNNTIAAIYVDDSFDEKILNRIDSITWVEPSGVMSSLIELTNDLSDGETVRTAAGTEYIYKNPYITPTGEGVIIAIIDSGINYLHPDFIKSDNTTKIISIWDQESTLKQPPEGYLFGSEFARDEINEYINRNDSSLSVDDIGTGTIAAGIAAGLGHGNFNYEGVAIDAELVVIKLKSYKDTFVKGKINYEESDFLAAIKYALEVANRENKRMVINLTVGLQSRAAIEMAMLDSFNDLSRTGRILVGGAGNEGNTDIHYSGSIQMTDKSQDIIIQVGEQLNLDITLCPIDPDKIGAAIISPGGEMSYIINYSPDPFVYRGRFSLEDTSYEMRYVYPWIKSGNEELVISLKNIKPGIWTLRLFPEFIINGNYSVYLPNKNLISPQTRFTDSASESTITLLGVIKKVITVGAYNDRTDSIWIGSSKGSVVKRPIKPDIVAPGVDIIGPYQNDTYNTATGTGVSSSIVSGVVAIMMSYITSQEEESRNLLFSEPLKTFLMLGATRKDIYTYPNVSQGYGILNLRDTLIAISNNIE</sequence>
<comment type="similarity">
    <text evidence="1 5">Belongs to the peptidase S8 family.</text>
</comment>
<dbReference type="InterPro" id="IPR023827">
    <property type="entry name" value="Peptidase_S8_Asp-AS"/>
</dbReference>
<evidence type="ECO:0000256" key="2">
    <source>
        <dbReference type="ARBA" id="ARBA00022670"/>
    </source>
</evidence>
<dbReference type="PROSITE" id="PS00136">
    <property type="entry name" value="SUBTILASE_ASP"/>
    <property type="match status" value="1"/>
</dbReference>
<organism evidence="7 8">
    <name type="scientific">Romboutsia ilealis</name>
    <dbReference type="NCBI Taxonomy" id="1115758"/>
    <lineage>
        <taxon>Bacteria</taxon>
        <taxon>Bacillati</taxon>
        <taxon>Bacillota</taxon>
        <taxon>Clostridia</taxon>
        <taxon>Peptostreptococcales</taxon>
        <taxon>Peptostreptococcaceae</taxon>
        <taxon>Romboutsia</taxon>
    </lineage>
</organism>
<evidence type="ECO:0000256" key="3">
    <source>
        <dbReference type="ARBA" id="ARBA00022801"/>
    </source>
</evidence>
<keyword evidence="8" id="KW-1185">Reference proteome</keyword>
<evidence type="ECO:0000256" key="5">
    <source>
        <dbReference type="PROSITE-ProRule" id="PRU01240"/>
    </source>
</evidence>
<dbReference type="PANTHER" id="PTHR43806">
    <property type="entry name" value="PEPTIDASE S8"/>
    <property type="match status" value="1"/>
</dbReference>
<accession>A0A1V1I1P5</accession>
<protein>
    <submittedName>
        <fullName evidence="7">Peptidase, S8/S53</fullName>
    </submittedName>
</protein>
<dbReference type="InterPro" id="IPR000209">
    <property type="entry name" value="Peptidase_S8/S53_dom"/>
</dbReference>
<dbReference type="PRINTS" id="PR00723">
    <property type="entry name" value="SUBTILISIN"/>
</dbReference>
<dbReference type="PROSITE" id="PS51892">
    <property type="entry name" value="SUBTILASE"/>
    <property type="match status" value="1"/>
</dbReference>
<comment type="caution">
    <text evidence="5">Lacks conserved residue(s) required for the propagation of feature annotation.</text>
</comment>
<dbReference type="InterPro" id="IPR015500">
    <property type="entry name" value="Peptidase_S8_subtilisin-rel"/>
</dbReference>
<dbReference type="InterPro" id="IPR050131">
    <property type="entry name" value="Peptidase_S8_subtilisin-like"/>
</dbReference>
<dbReference type="InterPro" id="IPR036852">
    <property type="entry name" value="Peptidase_S8/S53_dom_sf"/>
</dbReference>
<keyword evidence="2" id="KW-0645">Protease</keyword>